<dbReference type="PROSITE" id="PS51257">
    <property type="entry name" value="PROKAR_LIPOPROTEIN"/>
    <property type="match status" value="1"/>
</dbReference>
<dbReference type="AlphaFoldDB" id="A0A0N9N1T7"/>
<dbReference type="STRING" id="1136941.ACH46_08715"/>
<name>A0A0N9N1T7_9ACTN</name>
<reference evidence="2" key="1">
    <citation type="submission" date="2015-06" db="EMBL/GenBank/DDBJ databases">
        <title>Complete genome sequence and metabolic analysis of phthalate degradation pathway in Gordonia sp. QH-11.</title>
        <authorList>
            <person name="Jin D."/>
            <person name="Kong X."/>
            <person name="Bai Z."/>
        </authorList>
    </citation>
    <scope>NUCLEOTIDE SEQUENCE [LARGE SCALE GENOMIC DNA]</scope>
    <source>
        <strain evidence="2">QH-11</strain>
    </source>
</reference>
<accession>A0A0N9N1T7</accession>
<evidence type="ECO:0008006" key="3">
    <source>
        <dbReference type="Google" id="ProtNLM"/>
    </source>
</evidence>
<dbReference type="EMBL" id="CP011853">
    <property type="protein sequence ID" value="ALG84561.1"/>
    <property type="molecule type" value="Genomic_DNA"/>
</dbReference>
<keyword evidence="2" id="KW-1185">Reference proteome</keyword>
<evidence type="ECO:0000313" key="2">
    <source>
        <dbReference type="Proteomes" id="UP000063789"/>
    </source>
</evidence>
<dbReference type="PATRIC" id="fig|1136941.3.peg.1773"/>
<sequence>MLRGSAVVGVAVAAGWSLSACETGPSQRQRDAEALLPHAQAAFRDQAAAQQLAPRSTEYAKALRTVSDQRGEHLKALRDEINRLHSSIADQIESPATTPTASVEALGKQIESSATAAGKTAVGSSGYVAGLLGSVSASCQTLAKVQLA</sequence>
<dbReference type="KEGG" id="goq:ACH46_08715"/>
<protein>
    <recommendedName>
        <fullName evidence="3">Lipoprotein</fullName>
    </recommendedName>
</protein>
<dbReference type="Proteomes" id="UP000063789">
    <property type="component" value="Chromosome"/>
</dbReference>
<reference evidence="1 2" key="2">
    <citation type="journal article" date="2017" name="Int. J. Syst. Evol. Microbiol.">
        <title>Gordonia phthalatica sp. nov., a di-n-butyl phthalate-degrading bacterium isolated from activated sludge.</title>
        <authorList>
            <person name="Jin D."/>
            <person name="Kong X."/>
            <person name="Jia M."/>
            <person name="Yu X."/>
            <person name="Wang X."/>
            <person name="Zhuang X."/>
            <person name="Deng Y."/>
            <person name="Bai Z."/>
        </authorList>
    </citation>
    <scope>NUCLEOTIDE SEQUENCE [LARGE SCALE GENOMIC DNA]</scope>
    <source>
        <strain evidence="1 2">QH-11</strain>
    </source>
</reference>
<evidence type="ECO:0000313" key="1">
    <source>
        <dbReference type="EMBL" id="ALG84561.1"/>
    </source>
</evidence>
<proteinExistence type="predicted"/>
<organism evidence="1 2">
    <name type="scientific">Gordonia phthalatica</name>
    <dbReference type="NCBI Taxonomy" id="1136941"/>
    <lineage>
        <taxon>Bacteria</taxon>
        <taxon>Bacillati</taxon>
        <taxon>Actinomycetota</taxon>
        <taxon>Actinomycetes</taxon>
        <taxon>Mycobacteriales</taxon>
        <taxon>Gordoniaceae</taxon>
        <taxon>Gordonia</taxon>
    </lineage>
</organism>
<gene>
    <name evidence="1" type="ORF">ACH46_08715</name>
</gene>